<dbReference type="InterPro" id="IPR014710">
    <property type="entry name" value="RmlC-like_jellyroll"/>
</dbReference>
<dbReference type="EMBL" id="KZ451993">
    <property type="protein sequence ID" value="PKA53624.1"/>
    <property type="molecule type" value="Genomic_DNA"/>
</dbReference>
<dbReference type="PANTHER" id="PTHR31189:SF7">
    <property type="entry name" value="OS03G0197300 PROTEIN"/>
    <property type="match status" value="1"/>
</dbReference>
<evidence type="ECO:0000313" key="4">
    <source>
        <dbReference type="EMBL" id="PKA53624.1"/>
    </source>
</evidence>
<feature type="region of interest" description="Disordered" evidence="1">
    <location>
        <begin position="405"/>
        <end position="481"/>
    </location>
</feature>
<organism evidence="4 5">
    <name type="scientific">Apostasia shenzhenica</name>
    <dbReference type="NCBI Taxonomy" id="1088818"/>
    <lineage>
        <taxon>Eukaryota</taxon>
        <taxon>Viridiplantae</taxon>
        <taxon>Streptophyta</taxon>
        <taxon>Embryophyta</taxon>
        <taxon>Tracheophyta</taxon>
        <taxon>Spermatophyta</taxon>
        <taxon>Magnoliopsida</taxon>
        <taxon>Liliopsida</taxon>
        <taxon>Asparagales</taxon>
        <taxon>Orchidaceae</taxon>
        <taxon>Apostasioideae</taxon>
        <taxon>Apostasia</taxon>
    </lineage>
</organism>
<feature type="domain" description="Cupin type-1" evidence="3">
    <location>
        <begin position="194"/>
        <end position="352"/>
    </location>
</feature>
<dbReference type="CDD" id="cd02245">
    <property type="entry name" value="cupin_7S_vicilin-like_C"/>
    <property type="match status" value="1"/>
</dbReference>
<evidence type="ECO:0000259" key="3">
    <source>
        <dbReference type="SMART" id="SM00835"/>
    </source>
</evidence>
<keyword evidence="2" id="KW-0732">Signal</keyword>
<dbReference type="SMART" id="SM00835">
    <property type="entry name" value="Cupin_1"/>
    <property type="match status" value="1"/>
</dbReference>
<evidence type="ECO:0000256" key="1">
    <source>
        <dbReference type="SAM" id="MobiDB-lite"/>
    </source>
</evidence>
<feature type="compositionally biased region" description="Basic and acidic residues" evidence="1">
    <location>
        <begin position="440"/>
        <end position="471"/>
    </location>
</feature>
<name>A0A2I0ADK3_9ASPA</name>
<feature type="compositionally biased region" description="Basic and acidic residues" evidence="1">
    <location>
        <begin position="409"/>
        <end position="433"/>
    </location>
</feature>
<feature type="chain" id="PRO_5014161040" evidence="2">
    <location>
        <begin position="25"/>
        <end position="502"/>
    </location>
</feature>
<dbReference type="PANTHER" id="PTHR31189">
    <property type="entry name" value="OS03G0336100 PROTEIN-RELATED"/>
    <property type="match status" value="1"/>
</dbReference>
<gene>
    <name evidence="4" type="primary">AMP2-2</name>
    <name evidence="4" type="ORF">AXF42_Ash009120</name>
</gene>
<feature type="signal peptide" evidence="2">
    <location>
        <begin position="1"/>
        <end position="24"/>
    </location>
</feature>
<dbReference type="Proteomes" id="UP000236161">
    <property type="component" value="Unassembled WGS sequence"/>
</dbReference>
<sequence>MARQWKVAMRSLLISVFIFGPLLCRVTGTACRSQGLVAPRESRRTVAHAESGTITAVDVSDGRKGGRSYHLEFFTLDTRSLFLPVLLHADMVFYVHTGTWRILDGSEHFVMVYSNVRDLVRGFDSQILQMGFGVAEDVIEKIKTVEKPPPIVPFDHKNETESHELNWRDGILEALLGRKSLELFNGKNKKSRAFNIMKKKPDVENIHGWSKTVTHKDAKSLKGSFFGMLMVNLTMSSMIGPHWNPMATEIAIVLRGRGIVEVVRPLNASDISGEDDCSTMRFSVKEGDVFVVPRFHPMAQISFSNESFVFVGFSTNVKKNHPQFLAGRWSALKVLDRTIMELSFNVTEEIMDRLLAAQEEGVLLRCDGCAEEVEREIEAEVKREWSEEEERREKEERRKEEERREEEEERRKKQKEEWKRKEEEEAARRQEEEKREEEEERRRKEEEGEEWKRKEEEEAARRQEEERRRKEEEEEEGKEWIRKKGEEEAARRREEEKREEEE</sequence>
<protein>
    <submittedName>
        <fullName evidence="4">Vicilin-like antimicrobial peptides 2-2</fullName>
    </submittedName>
</protein>
<reference evidence="4 5" key="1">
    <citation type="journal article" date="2017" name="Nature">
        <title>The Apostasia genome and the evolution of orchids.</title>
        <authorList>
            <person name="Zhang G.Q."/>
            <person name="Liu K.W."/>
            <person name="Li Z."/>
            <person name="Lohaus R."/>
            <person name="Hsiao Y.Y."/>
            <person name="Niu S.C."/>
            <person name="Wang J.Y."/>
            <person name="Lin Y.C."/>
            <person name="Xu Q."/>
            <person name="Chen L.J."/>
            <person name="Yoshida K."/>
            <person name="Fujiwara S."/>
            <person name="Wang Z.W."/>
            <person name="Zhang Y.Q."/>
            <person name="Mitsuda N."/>
            <person name="Wang M."/>
            <person name="Liu G.H."/>
            <person name="Pecoraro L."/>
            <person name="Huang H.X."/>
            <person name="Xiao X.J."/>
            <person name="Lin M."/>
            <person name="Wu X.Y."/>
            <person name="Wu W.L."/>
            <person name="Chen Y.Y."/>
            <person name="Chang S.B."/>
            <person name="Sakamoto S."/>
            <person name="Ohme-Takagi M."/>
            <person name="Yagi M."/>
            <person name="Zeng S.J."/>
            <person name="Shen C.Y."/>
            <person name="Yeh C.M."/>
            <person name="Luo Y.B."/>
            <person name="Tsai W.C."/>
            <person name="Van de Peer Y."/>
            <person name="Liu Z.J."/>
        </authorList>
    </citation>
    <scope>NUCLEOTIDE SEQUENCE [LARGE SCALE GENOMIC DNA]</scope>
    <source>
        <strain evidence="5">cv. Shenzhen</strain>
        <tissue evidence="4">Stem</tissue>
    </source>
</reference>
<dbReference type="InterPro" id="IPR050253">
    <property type="entry name" value="Seed_Storage-Functional"/>
</dbReference>
<dbReference type="AlphaFoldDB" id="A0A2I0ADK3"/>
<dbReference type="STRING" id="1088818.A0A2I0ADK3"/>
<dbReference type="InterPro" id="IPR006045">
    <property type="entry name" value="Cupin_1"/>
</dbReference>
<evidence type="ECO:0000256" key="2">
    <source>
        <dbReference type="SAM" id="SignalP"/>
    </source>
</evidence>
<dbReference type="Pfam" id="PF00190">
    <property type="entry name" value="Cupin_1"/>
    <property type="match status" value="1"/>
</dbReference>
<evidence type="ECO:0000313" key="5">
    <source>
        <dbReference type="Proteomes" id="UP000236161"/>
    </source>
</evidence>
<dbReference type="InterPro" id="IPR011051">
    <property type="entry name" value="RmlC_Cupin_sf"/>
</dbReference>
<dbReference type="OrthoDB" id="1932894at2759"/>
<dbReference type="SUPFAM" id="SSF51182">
    <property type="entry name" value="RmlC-like cupins"/>
    <property type="match status" value="2"/>
</dbReference>
<keyword evidence="5" id="KW-1185">Reference proteome</keyword>
<accession>A0A2I0ADK3</accession>
<proteinExistence type="predicted"/>
<dbReference type="Gene3D" id="2.60.120.10">
    <property type="entry name" value="Jelly Rolls"/>
    <property type="match status" value="3"/>
</dbReference>